<dbReference type="SUPFAM" id="SSF55681">
    <property type="entry name" value="Class II aaRS and biotin synthetases"/>
    <property type="match status" value="1"/>
</dbReference>
<keyword evidence="12 14" id="KW-0030">Aminoacyl-tRNA synthetase</keyword>
<evidence type="ECO:0000256" key="1">
    <source>
        <dbReference type="ARBA" id="ARBA00004496"/>
    </source>
</evidence>
<dbReference type="CDD" id="cd01667">
    <property type="entry name" value="TGS_ThrRS"/>
    <property type="match status" value="1"/>
</dbReference>
<keyword evidence="8 14" id="KW-0862">Zinc</keyword>
<dbReference type="InterPro" id="IPR002314">
    <property type="entry name" value="aa-tRNA-synt_IIb"/>
</dbReference>
<dbReference type="PRINTS" id="PR01047">
    <property type="entry name" value="TRNASYNTHTHR"/>
</dbReference>
<evidence type="ECO:0000256" key="8">
    <source>
        <dbReference type="ARBA" id="ARBA00022833"/>
    </source>
</evidence>
<dbReference type="Pfam" id="PF03129">
    <property type="entry name" value="HGTP_anticodon"/>
    <property type="match status" value="1"/>
</dbReference>
<evidence type="ECO:0000256" key="12">
    <source>
        <dbReference type="ARBA" id="ARBA00023146"/>
    </source>
</evidence>
<dbReference type="InterPro" id="IPR033728">
    <property type="entry name" value="ThrRS_core"/>
</dbReference>
<dbReference type="GO" id="GO:0002161">
    <property type="term" value="F:aminoacyl-tRNA deacylase activity"/>
    <property type="evidence" value="ECO:0007669"/>
    <property type="project" value="UniProtKB-ARBA"/>
</dbReference>
<evidence type="ECO:0000256" key="4">
    <source>
        <dbReference type="ARBA" id="ARBA00022555"/>
    </source>
</evidence>
<keyword evidence="18" id="KW-1185">Reference proteome</keyword>
<dbReference type="GO" id="GO:0005524">
    <property type="term" value="F:ATP binding"/>
    <property type="evidence" value="ECO:0007669"/>
    <property type="project" value="UniProtKB-UniRule"/>
</dbReference>
<keyword evidence="9 14" id="KW-0067">ATP-binding</keyword>
<comment type="catalytic activity">
    <reaction evidence="13 14">
        <text>tRNA(Thr) + L-threonine + ATP = L-threonyl-tRNA(Thr) + AMP + diphosphate + H(+)</text>
        <dbReference type="Rhea" id="RHEA:24624"/>
        <dbReference type="Rhea" id="RHEA-COMP:9670"/>
        <dbReference type="Rhea" id="RHEA-COMP:9704"/>
        <dbReference type="ChEBI" id="CHEBI:15378"/>
        <dbReference type="ChEBI" id="CHEBI:30616"/>
        <dbReference type="ChEBI" id="CHEBI:33019"/>
        <dbReference type="ChEBI" id="CHEBI:57926"/>
        <dbReference type="ChEBI" id="CHEBI:78442"/>
        <dbReference type="ChEBI" id="CHEBI:78534"/>
        <dbReference type="ChEBI" id="CHEBI:456215"/>
        <dbReference type="EC" id="6.1.1.3"/>
    </reaction>
</comment>
<dbReference type="PROSITE" id="PS50862">
    <property type="entry name" value="AA_TRNA_LIGASE_II"/>
    <property type="match status" value="1"/>
</dbReference>
<protein>
    <recommendedName>
        <fullName evidence="14">Threonine--tRNA ligase</fullName>
        <ecNumber evidence="14">6.1.1.3</ecNumber>
    </recommendedName>
    <alternativeName>
        <fullName evidence="14">Threonyl-tRNA synthetase</fullName>
        <shortName evidence="14">ThrRS</shortName>
    </alternativeName>
</protein>
<dbReference type="GO" id="GO:0006435">
    <property type="term" value="P:threonyl-tRNA aminoacylation"/>
    <property type="evidence" value="ECO:0007669"/>
    <property type="project" value="UniProtKB-UniRule"/>
</dbReference>
<comment type="subunit">
    <text evidence="14">Homodimer.</text>
</comment>
<proteinExistence type="inferred from homology"/>
<dbReference type="EC" id="6.1.1.3" evidence="14"/>
<dbReference type="Gene3D" id="3.10.20.30">
    <property type="match status" value="1"/>
</dbReference>
<accession>A0ABD5NDK7</accession>
<keyword evidence="3 14" id="KW-0963">Cytoplasm</keyword>
<dbReference type="GO" id="GO:0046872">
    <property type="term" value="F:metal ion binding"/>
    <property type="evidence" value="ECO:0007669"/>
    <property type="project" value="UniProtKB-KW"/>
</dbReference>
<dbReference type="GeneID" id="69116778"/>
<dbReference type="SUPFAM" id="SSF81271">
    <property type="entry name" value="TGS-like"/>
    <property type="match status" value="1"/>
</dbReference>
<dbReference type="HAMAP" id="MF_00184">
    <property type="entry name" value="Thr_tRNA_synth"/>
    <property type="match status" value="1"/>
</dbReference>
<dbReference type="FunFam" id="3.30.980.10:FF:000005">
    <property type="entry name" value="Threonyl-tRNA synthetase, mitochondrial"/>
    <property type="match status" value="1"/>
</dbReference>
<dbReference type="InterPro" id="IPR004095">
    <property type="entry name" value="TGS"/>
</dbReference>
<dbReference type="GO" id="GO:0000049">
    <property type="term" value="F:tRNA binding"/>
    <property type="evidence" value="ECO:0007669"/>
    <property type="project" value="UniProtKB-KW"/>
</dbReference>
<name>A0ABD5NDK7_9EURY</name>
<dbReference type="AlphaFoldDB" id="A0ABD5NDK7"/>
<dbReference type="InterPro" id="IPR047246">
    <property type="entry name" value="ThrRS_anticodon"/>
</dbReference>
<feature type="binding site" evidence="14">
    <location>
        <position position="511"/>
    </location>
    <ligand>
        <name>Zn(2+)</name>
        <dbReference type="ChEBI" id="CHEBI:29105"/>
        <note>catalytic</note>
    </ligand>
</feature>
<dbReference type="Gene3D" id="3.40.50.800">
    <property type="entry name" value="Anticodon-binding domain"/>
    <property type="match status" value="1"/>
</dbReference>
<dbReference type="SUPFAM" id="SSF55186">
    <property type="entry name" value="ThrRS/AlaRS common domain"/>
    <property type="match status" value="1"/>
</dbReference>
<comment type="similarity">
    <text evidence="2 14">Belongs to the class-II aminoacyl-tRNA synthetase family.</text>
</comment>
<evidence type="ECO:0000256" key="14">
    <source>
        <dbReference type="HAMAP-Rule" id="MF_00184"/>
    </source>
</evidence>
<evidence type="ECO:0000256" key="10">
    <source>
        <dbReference type="ARBA" id="ARBA00022884"/>
    </source>
</evidence>
<sequence length="642" mass="72658">MSSVTVTLPDGSTLEMESGATVEDVAYEIGPGLGRDTVAGKIDHELVAKEESITEDCEIEIVTDQSDEYLDVLRHTAAHVLAQAILRHHPDAKLTIGPFTDEGFYYDIADVELDADDLDEIQAEAEAIIEEDLDVERVAYGRDEAAEKYADNEFKREILETEAAGDGPVSFYQQGEFEDLCKGPHVESTGEIGGFKVLETSGAYWRGDEENEMLTRVYGTAFPTESDLEAFLERREEAKERDHRKIGREMDLFSVPEHSPGCPHYHPNGMAMRRELEDYIREQNDDLGFDEVRTPELNKAELWKPTGHYETFTENGEMFAWHQDDTEYGLKPMNCANHAHIYSETTHSYRDLPIRYSEFGNVYRNEQSGELSGLLRVRGLTQDDGHAFVRPDQIQSEILAILRTIEEIYGAMDLDVLYKLETQGDDAMGSDEIWEQATDALKDALAAESLDYDVEPGEAAFYGPKIGINAKDALGREWTIGTVQVDFNIPRSLDLTYIGEDNEGHHPVMIHRALLGSFERFMGVLIEHFKGRFPTWLAPEQVRILPVTDDNLGYAHRLANELDGFRVDIEDRSWTVGKKIQQAHDDNVPYMLVVGDDEEDANAVSVRDRQEREEKGVEMDAFVDHLEDEVSEKRLEPDFLGE</sequence>
<evidence type="ECO:0000256" key="7">
    <source>
        <dbReference type="ARBA" id="ARBA00022741"/>
    </source>
</evidence>
<dbReference type="Gene3D" id="3.30.930.10">
    <property type="entry name" value="Bira Bifunctional Protein, Domain 2"/>
    <property type="match status" value="1"/>
</dbReference>
<dbReference type="FunFam" id="3.40.50.800:FF:000001">
    <property type="entry name" value="Threonine--tRNA ligase"/>
    <property type="match status" value="1"/>
</dbReference>
<evidence type="ECO:0000256" key="11">
    <source>
        <dbReference type="ARBA" id="ARBA00022917"/>
    </source>
</evidence>
<keyword evidence="4 14" id="KW-0820">tRNA-binding</keyword>
<dbReference type="FunFam" id="3.30.930.10:FF:000002">
    <property type="entry name" value="Threonine--tRNA ligase"/>
    <property type="match status" value="1"/>
</dbReference>
<keyword evidence="6 14" id="KW-0479">Metal-binding</keyword>
<feature type="binding site" evidence="14">
    <location>
        <position position="386"/>
    </location>
    <ligand>
        <name>Zn(2+)</name>
        <dbReference type="ChEBI" id="CHEBI:29105"/>
        <note>catalytic</note>
    </ligand>
</feature>
<evidence type="ECO:0000256" key="2">
    <source>
        <dbReference type="ARBA" id="ARBA00008226"/>
    </source>
</evidence>
<dbReference type="CDD" id="cd00771">
    <property type="entry name" value="ThrRS_core"/>
    <property type="match status" value="1"/>
</dbReference>
<dbReference type="InterPro" id="IPR006195">
    <property type="entry name" value="aa-tRNA-synth_II"/>
</dbReference>
<comment type="caution">
    <text evidence="14">Lacks conserved residue(s) required for the propagation of feature annotation.</text>
</comment>
<evidence type="ECO:0000256" key="3">
    <source>
        <dbReference type="ARBA" id="ARBA00022490"/>
    </source>
</evidence>
<dbReference type="SMART" id="SM00863">
    <property type="entry name" value="tRNA_SAD"/>
    <property type="match status" value="1"/>
</dbReference>
<keyword evidence="10 14" id="KW-0694">RNA-binding</keyword>
<dbReference type="CDD" id="cd00860">
    <property type="entry name" value="ThrRS_anticodon"/>
    <property type="match status" value="1"/>
</dbReference>
<dbReference type="PANTHER" id="PTHR11451">
    <property type="entry name" value="THREONINE-TRNA LIGASE"/>
    <property type="match status" value="1"/>
</dbReference>
<dbReference type="Gene3D" id="3.30.980.10">
    <property type="entry name" value="Threonyl-trna Synthetase, Chain A, domain 2"/>
    <property type="match status" value="1"/>
</dbReference>
<dbReference type="InterPro" id="IPR012947">
    <property type="entry name" value="tRNA_SAD"/>
</dbReference>
<evidence type="ECO:0000313" key="17">
    <source>
        <dbReference type="EMBL" id="MFC3477296.1"/>
    </source>
</evidence>
<dbReference type="InterPro" id="IPR012675">
    <property type="entry name" value="Beta-grasp_dom_sf"/>
</dbReference>
<dbReference type="Pfam" id="PF07973">
    <property type="entry name" value="tRNA_SAD"/>
    <property type="match status" value="1"/>
</dbReference>
<evidence type="ECO:0000313" key="18">
    <source>
        <dbReference type="Proteomes" id="UP001595660"/>
    </source>
</evidence>
<dbReference type="InterPro" id="IPR012676">
    <property type="entry name" value="TGS-like"/>
</dbReference>
<dbReference type="InterPro" id="IPR002320">
    <property type="entry name" value="Thr-tRNA-ligase_IIa"/>
</dbReference>
<feature type="domain" description="TGS" evidence="16">
    <location>
        <begin position="1"/>
        <end position="63"/>
    </location>
</feature>
<dbReference type="Proteomes" id="UP001595660">
    <property type="component" value="Unassembled WGS sequence"/>
</dbReference>
<keyword evidence="5 14" id="KW-0436">Ligase</keyword>
<dbReference type="NCBIfam" id="TIGR00418">
    <property type="entry name" value="thrS"/>
    <property type="match status" value="1"/>
</dbReference>
<dbReference type="Pfam" id="PF00587">
    <property type="entry name" value="tRNA-synt_2b"/>
    <property type="match status" value="1"/>
</dbReference>
<evidence type="ECO:0000256" key="9">
    <source>
        <dbReference type="ARBA" id="ARBA00022840"/>
    </source>
</evidence>
<evidence type="ECO:0000256" key="13">
    <source>
        <dbReference type="ARBA" id="ARBA00049515"/>
    </source>
</evidence>
<dbReference type="PROSITE" id="PS51880">
    <property type="entry name" value="TGS"/>
    <property type="match status" value="1"/>
</dbReference>
<dbReference type="GO" id="GO:0005737">
    <property type="term" value="C:cytoplasm"/>
    <property type="evidence" value="ECO:0007669"/>
    <property type="project" value="UniProtKB-SubCell"/>
</dbReference>
<keyword evidence="11 14" id="KW-0648">Protein biosynthesis</keyword>
<feature type="binding site" evidence="14">
    <location>
        <position position="335"/>
    </location>
    <ligand>
        <name>Zn(2+)</name>
        <dbReference type="ChEBI" id="CHEBI:29105"/>
        <note>catalytic</note>
    </ligand>
</feature>
<dbReference type="FunFam" id="3.10.20.30:FF:000005">
    <property type="entry name" value="Threonine--tRNA ligase"/>
    <property type="match status" value="1"/>
</dbReference>
<dbReference type="InterPro" id="IPR018163">
    <property type="entry name" value="Thr/Ala-tRNA-synth_IIc_edit"/>
</dbReference>
<evidence type="ECO:0000256" key="5">
    <source>
        <dbReference type="ARBA" id="ARBA00022598"/>
    </source>
</evidence>
<gene>
    <name evidence="14 17" type="primary">thrS</name>
    <name evidence="17" type="ORF">ACFOKC_06115</name>
</gene>
<organism evidence="17 18">
    <name type="scientific">Halobacterium litoreum</name>
    <dbReference type="NCBI Taxonomy" id="2039234"/>
    <lineage>
        <taxon>Archaea</taxon>
        <taxon>Methanobacteriati</taxon>
        <taxon>Methanobacteriota</taxon>
        <taxon>Stenosarchaea group</taxon>
        <taxon>Halobacteria</taxon>
        <taxon>Halobacteriales</taxon>
        <taxon>Halobacteriaceae</taxon>
        <taxon>Halobacterium</taxon>
    </lineage>
</organism>
<dbReference type="InterPro" id="IPR045864">
    <property type="entry name" value="aa-tRNA-synth_II/BPL/LPL"/>
</dbReference>
<evidence type="ECO:0000259" key="15">
    <source>
        <dbReference type="PROSITE" id="PS50862"/>
    </source>
</evidence>
<dbReference type="Pfam" id="PF02824">
    <property type="entry name" value="TGS"/>
    <property type="match status" value="1"/>
</dbReference>
<dbReference type="InterPro" id="IPR004154">
    <property type="entry name" value="Anticodon-bd"/>
</dbReference>
<keyword evidence="7 14" id="KW-0547">Nucleotide-binding</keyword>
<dbReference type="SUPFAM" id="SSF52954">
    <property type="entry name" value="Class II aaRS ABD-related"/>
    <property type="match status" value="1"/>
</dbReference>
<comment type="caution">
    <text evidence="17">The sequence shown here is derived from an EMBL/GenBank/DDBJ whole genome shotgun (WGS) entry which is preliminary data.</text>
</comment>
<comment type="cofactor">
    <cofactor evidence="14">
        <name>Zn(2+)</name>
        <dbReference type="ChEBI" id="CHEBI:29105"/>
    </cofactor>
    <text evidence="14">Binds 1 zinc ion per subunit.</text>
</comment>
<comment type="subcellular location">
    <subcellularLocation>
        <location evidence="1 14">Cytoplasm</location>
    </subcellularLocation>
</comment>
<dbReference type="EMBL" id="JBHRWN010000002">
    <property type="protein sequence ID" value="MFC3477296.1"/>
    <property type="molecule type" value="Genomic_DNA"/>
</dbReference>
<dbReference type="RefSeq" id="WP_232571571.1">
    <property type="nucleotide sequence ID" value="NZ_CP089466.1"/>
</dbReference>
<feature type="domain" description="Aminoacyl-transfer RNA synthetases class-II family profile" evidence="15">
    <location>
        <begin position="265"/>
        <end position="534"/>
    </location>
</feature>
<dbReference type="PANTHER" id="PTHR11451:SF44">
    <property type="entry name" value="THREONINE--TRNA LIGASE, CHLOROPLASTIC_MITOCHONDRIAL 2"/>
    <property type="match status" value="1"/>
</dbReference>
<evidence type="ECO:0000256" key="6">
    <source>
        <dbReference type="ARBA" id="ARBA00022723"/>
    </source>
</evidence>
<dbReference type="GO" id="GO:0004829">
    <property type="term" value="F:threonine-tRNA ligase activity"/>
    <property type="evidence" value="ECO:0007669"/>
    <property type="project" value="UniProtKB-UniRule"/>
</dbReference>
<reference evidence="17 18" key="1">
    <citation type="journal article" date="2019" name="Int. J. Syst. Evol. Microbiol.">
        <title>The Global Catalogue of Microorganisms (GCM) 10K type strain sequencing project: providing services to taxonomists for standard genome sequencing and annotation.</title>
        <authorList>
            <consortium name="The Broad Institute Genomics Platform"/>
            <consortium name="The Broad Institute Genome Sequencing Center for Infectious Disease"/>
            <person name="Wu L."/>
            <person name="Ma J."/>
        </authorList>
    </citation>
    <scope>NUCLEOTIDE SEQUENCE [LARGE SCALE GENOMIC DNA]</scope>
    <source>
        <strain evidence="17 18">CGMCC 1.12562</strain>
    </source>
</reference>
<dbReference type="Gene3D" id="3.30.54.20">
    <property type="match status" value="1"/>
</dbReference>
<evidence type="ECO:0000259" key="16">
    <source>
        <dbReference type="PROSITE" id="PS51880"/>
    </source>
</evidence>
<dbReference type="InterPro" id="IPR036621">
    <property type="entry name" value="Anticodon-bd_dom_sf"/>
</dbReference>